<keyword evidence="2 6" id="KW-0819">tRNA processing</keyword>
<comment type="subcellular location">
    <subcellularLocation>
        <location evidence="6">Cytoplasm</location>
    </subcellularLocation>
</comment>
<keyword evidence="1 6" id="KW-0963">Cytoplasm</keyword>
<dbReference type="GO" id="GO:0001682">
    <property type="term" value="P:tRNA 5'-leader removal"/>
    <property type="evidence" value="ECO:0007669"/>
    <property type="project" value="UniProtKB-UniRule"/>
</dbReference>
<keyword evidence="4 6" id="KW-0255">Endonuclease</keyword>
<comment type="subunit">
    <text evidence="6">Consists of a catalytic RNA component and at least 4-5 protein subunits.</text>
</comment>
<evidence type="ECO:0000256" key="3">
    <source>
        <dbReference type="ARBA" id="ARBA00022722"/>
    </source>
</evidence>
<keyword evidence="3 6" id="KW-0540">Nuclease</keyword>
<dbReference type="KEGG" id="msub:BK009_04845"/>
<dbReference type="OrthoDB" id="39019at2157"/>
<dbReference type="RefSeq" id="WP_100906032.1">
    <property type="nucleotide sequence ID" value="NZ_CP017766.1"/>
</dbReference>
<evidence type="ECO:0000256" key="6">
    <source>
        <dbReference type="HAMAP-Rule" id="MF_00754"/>
    </source>
</evidence>
<dbReference type="GeneID" id="35122419"/>
<comment type="function">
    <text evidence="6">Part of ribonuclease P, a protein complex that generates mature tRNA molecules by cleaving their 5'-ends.</text>
</comment>
<dbReference type="Proteomes" id="UP000232631">
    <property type="component" value="Chromosome"/>
</dbReference>
<evidence type="ECO:0000256" key="4">
    <source>
        <dbReference type="ARBA" id="ARBA00022759"/>
    </source>
</evidence>
<dbReference type="InterPro" id="IPR023538">
    <property type="entry name" value="RNP1"/>
</dbReference>
<evidence type="ECO:0000313" key="8">
    <source>
        <dbReference type="EMBL" id="AUB60065.1"/>
    </source>
</evidence>
<dbReference type="SMART" id="SM00538">
    <property type="entry name" value="POP4"/>
    <property type="match status" value="1"/>
</dbReference>
<evidence type="ECO:0000313" key="9">
    <source>
        <dbReference type="EMBL" id="NMO08605.1"/>
    </source>
</evidence>
<name>A0A2H4VD93_9EURY</name>
<dbReference type="SUPFAM" id="SSF101744">
    <property type="entry name" value="Rof/RNase P subunit-like"/>
    <property type="match status" value="1"/>
</dbReference>
<dbReference type="Proteomes" id="UP000232806">
    <property type="component" value="Chromosome"/>
</dbReference>
<evidence type="ECO:0000313" key="10">
    <source>
        <dbReference type="Proteomes" id="UP000232631"/>
    </source>
</evidence>
<organism evidence="7 11">
    <name type="scientific">Methanobacterium subterraneum</name>
    <dbReference type="NCBI Taxonomy" id="59277"/>
    <lineage>
        <taxon>Archaea</taxon>
        <taxon>Methanobacteriati</taxon>
        <taxon>Methanobacteriota</taxon>
        <taxon>Methanomada group</taxon>
        <taxon>Methanobacteria</taxon>
        <taxon>Methanobacteriales</taxon>
        <taxon>Methanobacteriaceae</taxon>
        <taxon>Methanobacterium</taxon>
    </lineage>
</organism>
<accession>A0A2H4VD93</accession>
<comment type="catalytic activity">
    <reaction evidence="6">
        <text>Endonucleolytic cleavage of RNA, removing 5'-extranucleotides from tRNA precursor.</text>
        <dbReference type="EC" id="3.1.26.5"/>
    </reaction>
</comment>
<evidence type="ECO:0000256" key="2">
    <source>
        <dbReference type="ARBA" id="ARBA00022694"/>
    </source>
</evidence>
<dbReference type="InterPro" id="IPR002730">
    <property type="entry name" value="Rpp29/RNP1"/>
</dbReference>
<dbReference type="InterPro" id="IPR036980">
    <property type="entry name" value="RNase_P/MRP_Rpp29_sf"/>
</dbReference>
<dbReference type="AlphaFoldDB" id="A0A2H4VD93"/>
<evidence type="ECO:0000256" key="5">
    <source>
        <dbReference type="ARBA" id="ARBA00022801"/>
    </source>
</evidence>
<dbReference type="Pfam" id="PF01868">
    <property type="entry name" value="RNase_P-MRP_p29"/>
    <property type="match status" value="1"/>
</dbReference>
<dbReference type="InterPro" id="IPR023534">
    <property type="entry name" value="Rof/RNase_P-like"/>
</dbReference>
<dbReference type="EMBL" id="JABBYL010000008">
    <property type="protein sequence ID" value="NMO08605.1"/>
    <property type="molecule type" value="Genomic_DNA"/>
</dbReference>
<dbReference type="EMBL" id="CP017766">
    <property type="protein sequence ID" value="AUB56059.1"/>
    <property type="molecule type" value="Genomic_DNA"/>
</dbReference>
<keyword evidence="5 6" id="KW-0378">Hydrolase</keyword>
<evidence type="ECO:0000313" key="12">
    <source>
        <dbReference type="Proteomes" id="UP000591058"/>
    </source>
</evidence>
<evidence type="ECO:0000256" key="1">
    <source>
        <dbReference type="ARBA" id="ARBA00022490"/>
    </source>
</evidence>
<evidence type="ECO:0000313" key="11">
    <source>
        <dbReference type="Proteomes" id="UP000232806"/>
    </source>
</evidence>
<accession>A0A2H4VPN9</accession>
<dbReference type="Proteomes" id="UP000591058">
    <property type="component" value="Unassembled WGS sequence"/>
</dbReference>
<reference evidence="10 11" key="1">
    <citation type="submission" date="2016-10" db="EMBL/GenBank/DDBJ databases">
        <title>Comparative genomics between deep and shallow subseafloor isolates.</title>
        <authorList>
            <person name="Ishii S."/>
            <person name="Miller J.R."/>
            <person name="Sutton G."/>
            <person name="Suzuki S."/>
            <person name="Methe B."/>
            <person name="Inagaki F."/>
            <person name="Imachi H."/>
        </authorList>
    </citation>
    <scope>NUCLEOTIDE SEQUENCE [LARGE SCALE GENOMIC DNA]</scope>
    <source>
        <strain evidence="8 10">A8p</strain>
        <strain evidence="7 11">MO-MB1</strain>
    </source>
</reference>
<dbReference type="GO" id="GO:0003723">
    <property type="term" value="F:RNA binding"/>
    <property type="evidence" value="ECO:0007669"/>
    <property type="project" value="InterPro"/>
</dbReference>
<gene>
    <name evidence="6" type="primary">rnp1</name>
    <name evidence="7" type="ORF">BK007_08640</name>
    <name evidence="8" type="ORF">BK009_04845</name>
    <name evidence="9" type="ORF">HG719_01980</name>
</gene>
<dbReference type="GO" id="GO:0004526">
    <property type="term" value="F:ribonuclease P activity"/>
    <property type="evidence" value="ECO:0007669"/>
    <property type="project" value="UniProtKB-UniRule"/>
</dbReference>
<dbReference type="EC" id="3.1.26.5" evidence="6"/>
<dbReference type="HAMAP" id="MF_00754">
    <property type="entry name" value="RNase_P_1"/>
    <property type="match status" value="1"/>
</dbReference>
<dbReference type="Gene3D" id="2.30.30.210">
    <property type="entry name" value="Ribonuclease P/MRP, subunit p29"/>
    <property type="match status" value="1"/>
</dbReference>
<comment type="similarity">
    <text evidence="6">Belongs to the eukaryotic/archaeal RNase P protein component 1 family.</text>
</comment>
<keyword evidence="10" id="KW-1185">Reference proteome</keyword>
<protein>
    <recommendedName>
        <fullName evidence="6">Ribonuclease P protein component 1</fullName>
        <shortName evidence="6">RNase P component 1</shortName>
        <ecNumber evidence="6">3.1.26.5</ecNumber>
    </recommendedName>
    <alternativeName>
        <fullName evidence="6">Rpp29</fullName>
    </alternativeName>
</protein>
<evidence type="ECO:0000313" key="7">
    <source>
        <dbReference type="EMBL" id="AUB56059.1"/>
    </source>
</evidence>
<proteinExistence type="inferred from homology"/>
<dbReference type="GO" id="GO:0005737">
    <property type="term" value="C:cytoplasm"/>
    <property type="evidence" value="ECO:0007669"/>
    <property type="project" value="UniProtKB-SubCell"/>
</dbReference>
<reference evidence="9 12" key="2">
    <citation type="submission" date="2020-04" db="EMBL/GenBank/DDBJ databases">
        <title>Draft genome of Methanobacterium subterraneum isolated from animal feces.</title>
        <authorList>
            <person name="Ouboter H.T."/>
            <person name="Berger S."/>
            <person name="Gungor E."/>
            <person name="Jetten M.S.M."/>
            <person name="Welte C.U."/>
        </authorList>
    </citation>
    <scope>NUCLEOTIDE SEQUENCE [LARGE SCALE GENOMIC DNA]</scope>
    <source>
        <strain evidence="9">HO_2020</strain>
    </source>
</reference>
<dbReference type="NCBIfam" id="NF046110">
    <property type="entry name" value="RNaseP1Mthb"/>
    <property type="match status" value="1"/>
</dbReference>
<dbReference type="EMBL" id="CP017768">
    <property type="protein sequence ID" value="AUB60065.1"/>
    <property type="molecule type" value="Genomic_DNA"/>
</dbReference>
<sequence length="96" mass="10941">MITITPQNLIRHELVGLEVEITHSMHGDLKGIKGRVVNETKNTLTIEDGEGKEKIIPKGSATFKFTLPDGVTIEIEGKIIVSRPEDRIKKRFRKYW</sequence>
<dbReference type="GO" id="GO:0030677">
    <property type="term" value="C:ribonuclease P complex"/>
    <property type="evidence" value="ECO:0007669"/>
    <property type="project" value="UniProtKB-UniRule"/>
</dbReference>